<dbReference type="EMBL" id="EU595753">
    <property type="protein sequence ID" value="ACD39299.1"/>
    <property type="molecule type" value="Genomic_DNA"/>
</dbReference>
<accession>B3G2N7</accession>
<sequence length="108" mass="12129">MRARLIWRHLEKRLGIGAVFARSGGQWRARKPQRSAAAGEHRTGEHPVQRTIDAHAAQQPFGRVQGCSIPCTLALRRERSSKRQRLLVKAAGREARARYAGIVIRADL</sequence>
<organism evidence="2">
    <name type="scientific">Pseudomonas aeruginosa</name>
    <dbReference type="NCBI Taxonomy" id="287"/>
    <lineage>
        <taxon>Bacteria</taxon>
        <taxon>Pseudomonadati</taxon>
        <taxon>Pseudomonadota</taxon>
        <taxon>Gammaproteobacteria</taxon>
        <taxon>Pseudomonadales</taxon>
        <taxon>Pseudomonadaceae</taxon>
        <taxon>Pseudomonas</taxon>
    </lineage>
</organism>
<gene>
    <name evidence="2" type="ORF">PACL_0511</name>
</gene>
<dbReference type="AlphaFoldDB" id="B3G2N7"/>
<reference evidence="2" key="1">
    <citation type="journal article" date="2008" name="Genomics">
        <title>Large-insert genome analysis technology detects structural variation in Pseudomonas aeruginosa clinical strains from cystic fibrosis patients.</title>
        <authorList>
            <person name="Hayden H.S."/>
            <person name="Gillett W."/>
            <person name="Saenphimmachak C."/>
            <person name="Lim R."/>
            <person name="Zhou Y."/>
            <person name="Jacobs M.A."/>
            <person name="Chang J."/>
            <person name="Rohmer L."/>
            <person name="D'Argenio D.A."/>
            <person name="Palmieri A."/>
            <person name="Levy R."/>
            <person name="Haugen E."/>
            <person name="Wong G.K."/>
            <person name="Brittnacher M.J."/>
            <person name="Burns J.L."/>
            <person name="Miller S.I."/>
            <person name="Olson M.V."/>
            <person name="Kaul R."/>
        </authorList>
    </citation>
    <scope>NUCLEOTIDE SEQUENCE</scope>
    <source>
        <strain evidence="2">PACS171b</strain>
    </source>
</reference>
<protein>
    <submittedName>
        <fullName evidence="2">Uncharacterized protein</fullName>
    </submittedName>
</protein>
<evidence type="ECO:0000256" key="1">
    <source>
        <dbReference type="SAM" id="MobiDB-lite"/>
    </source>
</evidence>
<evidence type="ECO:0000313" key="2">
    <source>
        <dbReference type="EMBL" id="ACD39299.1"/>
    </source>
</evidence>
<proteinExistence type="predicted"/>
<name>B3G2N7_PSEAI</name>
<feature type="region of interest" description="Disordered" evidence="1">
    <location>
        <begin position="27"/>
        <end position="47"/>
    </location>
</feature>